<name>A0AAD3MR98_LATJO</name>
<dbReference type="EMBL" id="BRZM01000033">
    <property type="protein sequence ID" value="GLD58432.1"/>
    <property type="molecule type" value="Genomic_DNA"/>
</dbReference>
<comment type="caution">
    <text evidence="2">The sequence shown here is derived from an EMBL/GenBank/DDBJ whole genome shotgun (WGS) entry which is preliminary data.</text>
</comment>
<dbReference type="AlphaFoldDB" id="A0AAD3MR98"/>
<evidence type="ECO:0000313" key="2">
    <source>
        <dbReference type="EMBL" id="GLD58432.1"/>
    </source>
</evidence>
<sequence length="136" mass="14868">MGDGPFSGTAEADSASRSLLRTPRLSFRGSTHSTGNFQQLKRTEEESAHLPSLQNILALLNKLRIADDCANDESNHFIDAKNMRHGSTSHLPGTTVLTHKGESCLLSRPAHHLCRSCSASQDTEGSHQRGQPYCNR</sequence>
<proteinExistence type="predicted"/>
<keyword evidence="3" id="KW-1185">Reference proteome</keyword>
<feature type="region of interest" description="Disordered" evidence="1">
    <location>
        <begin position="26"/>
        <end position="48"/>
    </location>
</feature>
<gene>
    <name evidence="2" type="ORF">AKAME5_001055700</name>
</gene>
<evidence type="ECO:0000256" key="1">
    <source>
        <dbReference type="SAM" id="MobiDB-lite"/>
    </source>
</evidence>
<accession>A0AAD3MR98</accession>
<dbReference type="Proteomes" id="UP001279410">
    <property type="component" value="Unassembled WGS sequence"/>
</dbReference>
<organism evidence="2 3">
    <name type="scientific">Lates japonicus</name>
    <name type="common">Japanese lates</name>
    <dbReference type="NCBI Taxonomy" id="270547"/>
    <lineage>
        <taxon>Eukaryota</taxon>
        <taxon>Metazoa</taxon>
        <taxon>Chordata</taxon>
        <taxon>Craniata</taxon>
        <taxon>Vertebrata</taxon>
        <taxon>Euteleostomi</taxon>
        <taxon>Actinopterygii</taxon>
        <taxon>Neopterygii</taxon>
        <taxon>Teleostei</taxon>
        <taxon>Neoteleostei</taxon>
        <taxon>Acanthomorphata</taxon>
        <taxon>Carangaria</taxon>
        <taxon>Carangaria incertae sedis</taxon>
        <taxon>Centropomidae</taxon>
        <taxon>Lates</taxon>
    </lineage>
</organism>
<evidence type="ECO:0000313" key="3">
    <source>
        <dbReference type="Proteomes" id="UP001279410"/>
    </source>
</evidence>
<reference evidence="2" key="1">
    <citation type="submission" date="2022-08" db="EMBL/GenBank/DDBJ databases">
        <title>Genome sequencing of akame (Lates japonicus).</title>
        <authorList>
            <person name="Hashiguchi Y."/>
            <person name="Takahashi H."/>
        </authorList>
    </citation>
    <scope>NUCLEOTIDE SEQUENCE</scope>
    <source>
        <strain evidence="2">Kochi</strain>
    </source>
</reference>
<feature type="compositionally biased region" description="Polar residues" evidence="1">
    <location>
        <begin position="28"/>
        <end position="40"/>
    </location>
</feature>
<protein>
    <submittedName>
        <fullName evidence="2">Protogenin A isoform X2</fullName>
    </submittedName>
</protein>